<dbReference type="PANTHER" id="PTHR23028:SF53">
    <property type="entry name" value="ACYL_TRANSF_3 DOMAIN-CONTAINING PROTEIN"/>
    <property type="match status" value="1"/>
</dbReference>
<feature type="transmembrane region" description="Helical" evidence="1">
    <location>
        <begin position="102"/>
        <end position="121"/>
    </location>
</feature>
<dbReference type="RefSeq" id="WP_282584465.1">
    <property type="nucleotide sequence ID" value="NZ_JAMOIM010000004.1"/>
</dbReference>
<feature type="transmembrane region" description="Helical" evidence="1">
    <location>
        <begin position="168"/>
        <end position="197"/>
    </location>
</feature>
<keyword evidence="4" id="KW-1185">Reference proteome</keyword>
<accession>A0AA41YT60</accession>
<evidence type="ECO:0000259" key="2">
    <source>
        <dbReference type="Pfam" id="PF01757"/>
    </source>
</evidence>
<dbReference type="Pfam" id="PF01757">
    <property type="entry name" value="Acyl_transf_3"/>
    <property type="match status" value="1"/>
</dbReference>
<dbReference type="InterPro" id="IPR002656">
    <property type="entry name" value="Acyl_transf_3_dom"/>
</dbReference>
<evidence type="ECO:0000313" key="3">
    <source>
        <dbReference type="EMBL" id="MCW6508121.1"/>
    </source>
</evidence>
<protein>
    <submittedName>
        <fullName evidence="3">Acyltransferase</fullName>
    </submittedName>
</protein>
<keyword evidence="1" id="KW-0472">Membrane</keyword>
<keyword evidence="3" id="KW-0012">Acyltransferase</keyword>
<feature type="transmembrane region" description="Helical" evidence="1">
    <location>
        <begin position="313"/>
        <end position="335"/>
    </location>
</feature>
<keyword evidence="1" id="KW-0812">Transmembrane</keyword>
<gene>
    <name evidence="3" type="ORF">M8523_08805</name>
</gene>
<sequence length="386" mass="42103">MSLAATTTDLAATTLRERAEPAVSTVRIPELDGLRGLMTIFVVVSHYFGEVPHGIGPLCVGWVAVNVFFVLSGYLVGRLIIEKKAAANFLPVFYIRRLCRTVPTYLLCCALVLLGIAALGQTSWARGGDPLPAWTYFAFVQNVYFIVESSTGVRWLSPTWTLALEEQFYLVAPLVFLVLPRRFWLPALGLLAGLGFAGRAYGITHGLVAYAPLALLPTSGDVLCMGLLLAVLVKEERIAWARWSLPLRVLPIVLLFATFGVQRLDAEPGGPWFQVFGPLLMAGASAAFILMLVKGAPEAQRFKSPLLRFFGEISYSVYLTHLAVLGLLHGCFFGREPQLGSVSTVAATLLAIPATIAIAWLLTSLVERPLTAWGRGFRWREDSPPA</sequence>
<feature type="transmembrane region" description="Helical" evidence="1">
    <location>
        <begin position="209"/>
        <end position="233"/>
    </location>
</feature>
<feature type="transmembrane region" description="Helical" evidence="1">
    <location>
        <begin position="245"/>
        <end position="261"/>
    </location>
</feature>
<dbReference type="GO" id="GO:0016020">
    <property type="term" value="C:membrane"/>
    <property type="evidence" value="ECO:0007669"/>
    <property type="project" value="TreeGrafter"/>
</dbReference>
<dbReference type="InterPro" id="IPR050879">
    <property type="entry name" value="Acyltransferase_3"/>
</dbReference>
<feature type="domain" description="Acyltransferase 3" evidence="2">
    <location>
        <begin position="29"/>
        <end position="363"/>
    </location>
</feature>
<name>A0AA41YT60_9HYPH</name>
<dbReference type="Proteomes" id="UP001165667">
    <property type="component" value="Unassembled WGS sequence"/>
</dbReference>
<reference evidence="3" key="1">
    <citation type="submission" date="2022-05" db="EMBL/GenBank/DDBJ databases">
        <authorList>
            <person name="Pankratov T."/>
        </authorList>
    </citation>
    <scope>NUCLEOTIDE SEQUENCE</scope>
    <source>
        <strain evidence="3">BP6-180914</strain>
    </source>
</reference>
<dbReference type="GO" id="GO:0016747">
    <property type="term" value="F:acyltransferase activity, transferring groups other than amino-acyl groups"/>
    <property type="evidence" value="ECO:0007669"/>
    <property type="project" value="InterPro"/>
</dbReference>
<feature type="transmembrane region" description="Helical" evidence="1">
    <location>
        <begin position="55"/>
        <end position="81"/>
    </location>
</feature>
<dbReference type="AlphaFoldDB" id="A0AA41YT60"/>
<dbReference type="GO" id="GO:0000271">
    <property type="term" value="P:polysaccharide biosynthetic process"/>
    <property type="evidence" value="ECO:0007669"/>
    <property type="project" value="TreeGrafter"/>
</dbReference>
<evidence type="ECO:0000256" key="1">
    <source>
        <dbReference type="SAM" id="Phobius"/>
    </source>
</evidence>
<evidence type="ECO:0000313" key="4">
    <source>
        <dbReference type="Proteomes" id="UP001165667"/>
    </source>
</evidence>
<keyword evidence="3" id="KW-0808">Transferase</keyword>
<feature type="transmembrane region" description="Helical" evidence="1">
    <location>
        <begin position="341"/>
        <end position="362"/>
    </location>
</feature>
<keyword evidence="1" id="KW-1133">Transmembrane helix</keyword>
<organism evidence="3 4">
    <name type="scientific">Lichenifustis flavocetrariae</name>
    <dbReference type="NCBI Taxonomy" id="2949735"/>
    <lineage>
        <taxon>Bacteria</taxon>
        <taxon>Pseudomonadati</taxon>
        <taxon>Pseudomonadota</taxon>
        <taxon>Alphaproteobacteria</taxon>
        <taxon>Hyphomicrobiales</taxon>
        <taxon>Lichenihabitantaceae</taxon>
        <taxon>Lichenifustis</taxon>
    </lineage>
</organism>
<dbReference type="PANTHER" id="PTHR23028">
    <property type="entry name" value="ACETYLTRANSFERASE"/>
    <property type="match status" value="1"/>
</dbReference>
<comment type="caution">
    <text evidence="3">The sequence shown here is derived from an EMBL/GenBank/DDBJ whole genome shotgun (WGS) entry which is preliminary data.</text>
</comment>
<dbReference type="EMBL" id="JAMOIM010000004">
    <property type="protein sequence ID" value="MCW6508121.1"/>
    <property type="molecule type" value="Genomic_DNA"/>
</dbReference>
<feature type="transmembrane region" description="Helical" evidence="1">
    <location>
        <begin position="133"/>
        <end position="156"/>
    </location>
</feature>
<proteinExistence type="predicted"/>
<feature type="transmembrane region" description="Helical" evidence="1">
    <location>
        <begin position="273"/>
        <end position="293"/>
    </location>
</feature>